<feature type="region of interest" description="Disordered" evidence="1">
    <location>
        <begin position="410"/>
        <end position="455"/>
    </location>
</feature>
<proteinExistence type="predicted"/>
<feature type="region of interest" description="Disordered" evidence="1">
    <location>
        <begin position="273"/>
        <end position="390"/>
    </location>
</feature>
<sequence>MADDFYINRAYYFESSNRLEQPPRKIALPKIAVGRNAKSAKRLWKDHEHVKITNAIDKIKYQEDDGPELYVPKFPRPFRTNPVRMIPMYKVLHAPSQFGTPRHNVKELYATATYLTNAVKNVDGNTSYKSLKAMHKIQKEALTPRPQTERIEVGQRLIWQSADSVTPSYTPRRLEPLITSRKSTGEHTVRASKGKYTNSPRESENTCEVSIHVPPTRRQKSFLEIYGKGRFPSVDYEKILLTKENLSHLEHETEGQDEEVMNHSARIPIGEFATETEIEGSPHTENNEVMISVDDESNKESREAITNEASGNEIPRIEKSSTNKKNELVMEQENRPDLPKHDEETTQSVDKEKERTIVKRDDGDDNCKEEENDIGENPHNNQTEEGPPTEVVETKENMRAAINEVAELEQQAEPVVDESFRETNKVTESNEKSVSCDNNDNHGAERKLISSPGETNRVTKCDIEAVTTIGQSLPVSDNQMGNLIQESVSIDSGFEEKPKSNHESRNVDLSTENANIDNIGDKIENKPKNNQSENNLVVAQDSEVESDDTRPISASKVQQPKELNSLKDEENDDIDESNSTQPQ</sequence>
<name>A0ABM0MTR7_SACKO</name>
<keyword evidence="2" id="KW-1185">Reference proteome</keyword>
<feature type="compositionally biased region" description="Basic and acidic residues" evidence="1">
    <location>
        <begin position="418"/>
        <end position="431"/>
    </location>
</feature>
<feature type="compositionally biased region" description="Basic and acidic residues" evidence="1">
    <location>
        <begin position="296"/>
        <end position="305"/>
    </location>
</feature>
<dbReference type="GeneID" id="102803036"/>
<feature type="compositionally biased region" description="Basic and acidic residues" evidence="1">
    <location>
        <begin position="439"/>
        <end position="448"/>
    </location>
</feature>
<feature type="compositionally biased region" description="Basic and acidic residues" evidence="1">
    <location>
        <begin position="494"/>
        <end position="506"/>
    </location>
</feature>
<accession>A0ABM0MTR7</accession>
<gene>
    <name evidence="3" type="primary">LOC102803036</name>
</gene>
<feature type="compositionally biased region" description="Basic and acidic residues" evidence="1">
    <location>
        <begin position="315"/>
        <end position="366"/>
    </location>
</feature>
<dbReference type="Proteomes" id="UP000694865">
    <property type="component" value="Unplaced"/>
</dbReference>
<evidence type="ECO:0000256" key="1">
    <source>
        <dbReference type="SAM" id="MobiDB-lite"/>
    </source>
</evidence>
<feature type="compositionally biased region" description="Polar residues" evidence="1">
    <location>
        <begin position="507"/>
        <end position="516"/>
    </location>
</feature>
<evidence type="ECO:0000313" key="2">
    <source>
        <dbReference type="Proteomes" id="UP000694865"/>
    </source>
</evidence>
<feature type="region of interest" description="Disordered" evidence="1">
    <location>
        <begin position="489"/>
        <end position="583"/>
    </location>
</feature>
<protein>
    <submittedName>
        <fullName evidence="3">Myb-like protein X-like</fullName>
    </submittedName>
</protein>
<dbReference type="RefSeq" id="XP_006823408.1">
    <property type="nucleotide sequence ID" value="XM_006823345.1"/>
</dbReference>
<feature type="compositionally biased region" description="Polar residues" evidence="1">
    <location>
        <begin position="528"/>
        <end position="537"/>
    </location>
</feature>
<organism evidence="2 3">
    <name type="scientific">Saccoglossus kowalevskii</name>
    <name type="common">Acorn worm</name>
    <dbReference type="NCBI Taxonomy" id="10224"/>
    <lineage>
        <taxon>Eukaryota</taxon>
        <taxon>Metazoa</taxon>
        <taxon>Hemichordata</taxon>
        <taxon>Enteropneusta</taxon>
        <taxon>Harrimaniidae</taxon>
        <taxon>Saccoglossus</taxon>
    </lineage>
</organism>
<feature type="region of interest" description="Disordered" evidence="1">
    <location>
        <begin position="183"/>
        <end position="206"/>
    </location>
</feature>
<reference evidence="3" key="1">
    <citation type="submission" date="2025-08" db="UniProtKB">
        <authorList>
            <consortium name="RefSeq"/>
        </authorList>
    </citation>
    <scope>IDENTIFICATION</scope>
    <source>
        <tissue evidence="3">Testes</tissue>
    </source>
</reference>
<evidence type="ECO:0000313" key="3">
    <source>
        <dbReference type="RefSeq" id="XP_006823408.1"/>
    </source>
</evidence>